<keyword evidence="2" id="KW-1185">Reference proteome</keyword>
<dbReference type="Proteomes" id="UP001056079">
    <property type="component" value="Chromosome"/>
</dbReference>
<dbReference type="RefSeq" id="WP_006126310.1">
    <property type="nucleotide sequence ID" value="NZ_CP098609.1"/>
</dbReference>
<sequence length="115" mass="13044">MADRILIVARMAPDNAEKVAALFAASDEQSLPADLGVTRRELFRYQDDLYFHLVEFAGDADRAMAAARIREDFRQLCADLDPLIRPYDPVTWRSPADATATPFYRWTPEEGALRP</sequence>
<organism evidence="1 2">
    <name type="scientific">Streptomyces filamentosus</name>
    <name type="common">Streptomyces roseosporus</name>
    <dbReference type="NCBI Taxonomy" id="67294"/>
    <lineage>
        <taxon>Bacteria</taxon>
        <taxon>Bacillati</taxon>
        <taxon>Actinomycetota</taxon>
        <taxon>Actinomycetes</taxon>
        <taxon>Kitasatosporales</taxon>
        <taxon>Streptomycetaceae</taxon>
        <taxon>Streptomyces</taxon>
    </lineage>
</organism>
<dbReference type="EMBL" id="CP098609">
    <property type="protein sequence ID" value="USC48177.1"/>
    <property type="molecule type" value="Genomic_DNA"/>
</dbReference>
<gene>
    <name evidence="1" type="ORF">K7395_16185</name>
</gene>
<dbReference type="SUPFAM" id="SSF54909">
    <property type="entry name" value="Dimeric alpha+beta barrel"/>
    <property type="match status" value="1"/>
</dbReference>
<evidence type="ECO:0000313" key="2">
    <source>
        <dbReference type="Proteomes" id="UP001056079"/>
    </source>
</evidence>
<dbReference type="InterPro" id="IPR006765">
    <property type="entry name" value="Polyketide_synth_cyclase"/>
</dbReference>
<dbReference type="Gene3D" id="3.30.70.1090">
    <property type="entry name" value="Dimeric alpha+beta barrel"/>
    <property type="match status" value="1"/>
</dbReference>
<dbReference type="Pfam" id="PF04673">
    <property type="entry name" value="Cyclase_polyket"/>
    <property type="match status" value="1"/>
</dbReference>
<name>A0ABY4UYW5_STRFL</name>
<accession>A0ABY4UYW5</accession>
<protein>
    <submittedName>
        <fullName evidence="1">TcmI family type II polyketide cyclase</fullName>
    </submittedName>
</protein>
<evidence type="ECO:0000313" key="1">
    <source>
        <dbReference type="EMBL" id="USC48177.1"/>
    </source>
</evidence>
<dbReference type="InterPro" id="IPR038474">
    <property type="entry name" value="Polyketide_synth_cyclase_sf"/>
</dbReference>
<proteinExistence type="predicted"/>
<dbReference type="InterPro" id="IPR011008">
    <property type="entry name" value="Dimeric_a/b-barrel"/>
</dbReference>
<reference evidence="1" key="1">
    <citation type="submission" date="2021-08" db="EMBL/GenBank/DDBJ databases">
        <title>DNA methylation of m4C regulates biosynthesis of daptomycin in Streptomyces roseosporus L30.</title>
        <authorList>
            <person name="Fang J.-L."/>
        </authorList>
    </citation>
    <scope>NUCLEOTIDE SEQUENCE</scope>
    <source>
        <strain evidence="1">L30</strain>
    </source>
</reference>